<dbReference type="GO" id="GO:0005737">
    <property type="term" value="C:cytoplasm"/>
    <property type="evidence" value="ECO:0007669"/>
    <property type="project" value="UniProtKB-SubCell"/>
</dbReference>
<comment type="caution">
    <text evidence="4">The sequence shown here is derived from an EMBL/GenBank/DDBJ whole genome shotgun (WGS) entry which is preliminary data.</text>
</comment>
<evidence type="ECO:0000313" key="5">
    <source>
        <dbReference type="Proteomes" id="UP000545037"/>
    </source>
</evidence>
<dbReference type="GO" id="GO:0016887">
    <property type="term" value="F:ATP hydrolysis activity"/>
    <property type="evidence" value="ECO:0007669"/>
    <property type="project" value="InterPro"/>
</dbReference>
<dbReference type="InterPro" id="IPR050921">
    <property type="entry name" value="T4SS_GSP_E_ATPase"/>
</dbReference>
<proteinExistence type="inferred from homology"/>
<keyword evidence="5" id="KW-1185">Reference proteome</keyword>
<dbReference type="RefSeq" id="WP_183213508.1">
    <property type="nucleotide sequence ID" value="NZ_JACHOR010000003.1"/>
</dbReference>
<comment type="function">
    <text evidence="2">Part of the Type IV secretion system.</text>
</comment>
<evidence type="ECO:0000256" key="1">
    <source>
        <dbReference type="ARBA" id="ARBA00006611"/>
    </source>
</evidence>
<dbReference type="GO" id="GO:0044097">
    <property type="term" value="P:secretion by the type IV secretion system"/>
    <property type="evidence" value="ECO:0007669"/>
    <property type="project" value="InterPro"/>
</dbReference>
<name>A0A7W9CJ02_9CAUL</name>
<dbReference type="CDD" id="cd01130">
    <property type="entry name" value="VirB11-like_ATPase"/>
    <property type="match status" value="1"/>
</dbReference>
<dbReference type="GO" id="GO:0005524">
    <property type="term" value="F:ATP binding"/>
    <property type="evidence" value="ECO:0007669"/>
    <property type="project" value="UniProtKB-UniRule"/>
</dbReference>
<accession>A0A7W9CJ02</accession>
<dbReference type="SUPFAM" id="SSF52540">
    <property type="entry name" value="P-loop containing nucleoside triphosphate hydrolases"/>
    <property type="match status" value="1"/>
</dbReference>
<dbReference type="Gene3D" id="3.40.50.300">
    <property type="entry name" value="P-loop containing nucleotide triphosphate hydrolases"/>
    <property type="match status" value="1"/>
</dbReference>
<dbReference type="PANTHER" id="PTHR30486:SF6">
    <property type="entry name" value="TYPE IV PILUS RETRACTATION ATPASE PILT"/>
    <property type="match status" value="1"/>
</dbReference>
<keyword evidence="2" id="KW-0067">ATP-binding</keyword>
<dbReference type="Pfam" id="PF00437">
    <property type="entry name" value="T2SSE"/>
    <property type="match status" value="1"/>
</dbReference>
<comment type="similarity">
    <text evidence="1 2">Belongs to the GSP E family.</text>
</comment>
<gene>
    <name evidence="4" type="ORF">GGR13_002159</name>
</gene>
<dbReference type="InterPro" id="IPR014155">
    <property type="entry name" value="VirB11"/>
</dbReference>
<sequence length="335" mass="36813">MDDTSVLDHYLAPLRPFLDPADVTEVVINRPGEVGVEANGTWRWTEAPDLSEAWLRTLAVAAAAYTKQDVGPENPICSTTLPGDIRCQIVLPPVAADGGLSLTLRKPSRRRMGLGDFAAAGLFDHVADARAHMADSADTELVRLREAGDWPGFLTLAVTARRNILISGATGSGKTTLAKGLIELIPDHERLLTIEDTREFVVPHRNVVHLVYSKDGQGLAKVGPKQLLESALRMRPDRILLQELRDGTAFFYLRNVNSGHPGSITTVHADSAALAFEQLTLLVRESEGGRDLPREDIRALLHLLVDVVIQMKKVDGRFRVTEVWHDPSGKRRPSR</sequence>
<dbReference type="Proteomes" id="UP000545037">
    <property type="component" value="Unassembled WGS sequence"/>
</dbReference>
<feature type="domain" description="Bacterial type II secretion system protein E" evidence="3">
    <location>
        <begin position="153"/>
        <end position="287"/>
    </location>
</feature>
<dbReference type="EMBL" id="JACHOR010000003">
    <property type="protein sequence ID" value="MBB5746555.1"/>
    <property type="molecule type" value="Genomic_DNA"/>
</dbReference>
<evidence type="ECO:0000259" key="3">
    <source>
        <dbReference type="Pfam" id="PF00437"/>
    </source>
</evidence>
<keyword evidence="2" id="KW-0547">Nucleotide-binding</keyword>
<dbReference type="PANTHER" id="PTHR30486">
    <property type="entry name" value="TWITCHING MOTILITY PROTEIN PILT"/>
    <property type="match status" value="1"/>
</dbReference>
<keyword evidence="2" id="KW-0963">Cytoplasm</keyword>
<reference evidence="4 5" key="1">
    <citation type="submission" date="2020-08" db="EMBL/GenBank/DDBJ databases">
        <title>Genomic Encyclopedia of Type Strains, Phase IV (KMG-IV): sequencing the most valuable type-strain genomes for metagenomic binning, comparative biology and taxonomic classification.</title>
        <authorList>
            <person name="Goeker M."/>
        </authorList>
    </citation>
    <scope>NUCLEOTIDE SEQUENCE [LARGE SCALE GENOMIC DNA]</scope>
    <source>
        <strain evidence="4 5">DSM 4737</strain>
    </source>
</reference>
<dbReference type="Gene3D" id="3.30.450.90">
    <property type="match status" value="1"/>
</dbReference>
<dbReference type="GO" id="GO:0043684">
    <property type="term" value="C:type IV secretion system complex"/>
    <property type="evidence" value="ECO:0007669"/>
    <property type="project" value="UniProtKB-UniRule"/>
</dbReference>
<evidence type="ECO:0000313" key="4">
    <source>
        <dbReference type="EMBL" id="MBB5746555.1"/>
    </source>
</evidence>
<dbReference type="InterPro" id="IPR027417">
    <property type="entry name" value="P-loop_NTPase"/>
</dbReference>
<comment type="subcellular location">
    <subcellularLocation>
        <location evidence="2">Cytoplasm</location>
    </subcellularLocation>
</comment>
<organism evidence="4 5">
    <name type="scientific">Brevundimonas variabilis</name>
    <dbReference type="NCBI Taxonomy" id="74312"/>
    <lineage>
        <taxon>Bacteria</taxon>
        <taxon>Pseudomonadati</taxon>
        <taxon>Pseudomonadota</taxon>
        <taxon>Alphaproteobacteria</taxon>
        <taxon>Caulobacterales</taxon>
        <taxon>Caulobacteraceae</taxon>
        <taxon>Brevundimonas</taxon>
    </lineage>
</organism>
<dbReference type="AlphaFoldDB" id="A0A7W9CJ02"/>
<evidence type="ECO:0000256" key="2">
    <source>
        <dbReference type="RuleBase" id="RU366071"/>
    </source>
</evidence>
<protein>
    <recommendedName>
        <fullName evidence="2">Type IV secretion system protein</fullName>
    </recommendedName>
</protein>
<dbReference type="NCBIfam" id="TIGR02788">
    <property type="entry name" value="VirB11"/>
    <property type="match status" value="1"/>
</dbReference>
<dbReference type="InterPro" id="IPR001482">
    <property type="entry name" value="T2SS/T4SS_dom"/>
</dbReference>